<dbReference type="VEuPathDB" id="FungiDB:EYZ11_008496"/>
<feature type="region of interest" description="Disordered" evidence="1">
    <location>
        <begin position="138"/>
        <end position="193"/>
    </location>
</feature>
<sequence>MTRRAVPRPAGAATERFRQSALQPARGDAQSQATGRPRLATYLEYEYPDNAFQGGSLQHDELQPYPPTLRDQQRQQVQSFASYEPEMVYNLGQQGPTQSLYEVVPQYAARQSAAMDTLSSQFAVPAVPQYYNEPTGAGVPAGPIGRSNTAQPFPTTMADMTPVGTAGRLEPSPPPQQQQPQPQPPPPSQGVSEINLNEAYGQFHRALRGTFDHTRAGRLVEASRSLLEISEWLVTNARELGRQPPHTRLLSSEVTENLGKELISLCDRIEQHGLVDYQMGIWEEEILCVLGQCLDLMESRPEVLRAHAIVVPATATSRS</sequence>
<dbReference type="Proteomes" id="UP000324241">
    <property type="component" value="Unassembled WGS sequence"/>
</dbReference>
<reference evidence="3 4" key="1">
    <citation type="submission" date="2019-03" db="EMBL/GenBank/DDBJ databases">
        <title>The genome sequence of a newly discovered highly antifungal drug resistant Aspergillus species, Aspergillus tanneri NIH 1004.</title>
        <authorList>
            <person name="Mounaud S."/>
            <person name="Singh I."/>
            <person name="Joardar V."/>
            <person name="Pakala S."/>
            <person name="Pakala S."/>
            <person name="Venepally P."/>
            <person name="Hoover J."/>
            <person name="Nierman W."/>
            <person name="Chung J."/>
            <person name="Losada L."/>
        </authorList>
    </citation>
    <scope>NUCLEOTIDE SEQUENCE [LARGE SCALE GENOMIC DNA]</scope>
    <source>
        <strain evidence="3 4">NIH1004</strain>
    </source>
</reference>
<accession>A0A4S3JAA6</accession>
<gene>
    <name evidence="2" type="ORF">ATNIH1004_010015</name>
    <name evidence="3" type="ORF">EYZ11_008496</name>
</gene>
<evidence type="ECO:0000313" key="3">
    <source>
        <dbReference type="EMBL" id="THC92029.1"/>
    </source>
</evidence>
<evidence type="ECO:0000313" key="2">
    <source>
        <dbReference type="EMBL" id="KAA8643248.1"/>
    </source>
</evidence>
<dbReference type="RefSeq" id="XP_033422610.1">
    <property type="nucleotide sequence ID" value="XM_033574592.1"/>
</dbReference>
<dbReference type="AlphaFoldDB" id="A0A4S3JAA6"/>
<dbReference type="EMBL" id="QUQM01000005">
    <property type="protein sequence ID" value="KAA8643248.1"/>
    <property type="molecule type" value="Genomic_DNA"/>
</dbReference>
<reference evidence="2 5" key="2">
    <citation type="submission" date="2019-08" db="EMBL/GenBank/DDBJ databases">
        <title>The genome sequence of a newly discovered highly antifungal drug resistant Aspergillus species, Aspergillus tanneri NIH 1004.</title>
        <authorList>
            <person name="Mounaud S."/>
            <person name="Singh I."/>
            <person name="Joardar V."/>
            <person name="Pakala S."/>
            <person name="Pakala S."/>
            <person name="Venepally P."/>
            <person name="Chung J.K."/>
            <person name="Losada L."/>
            <person name="Nierman W.C."/>
        </authorList>
    </citation>
    <scope>NUCLEOTIDE SEQUENCE [LARGE SCALE GENOMIC DNA]</scope>
    <source>
        <strain evidence="2 5">NIH1004</strain>
    </source>
</reference>
<protein>
    <submittedName>
        <fullName evidence="3">Uncharacterized protein</fullName>
    </submittedName>
</protein>
<keyword evidence="4" id="KW-1185">Reference proteome</keyword>
<dbReference type="GeneID" id="54332717"/>
<feature type="region of interest" description="Disordered" evidence="1">
    <location>
        <begin position="51"/>
        <end position="75"/>
    </location>
</feature>
<name>A0A4S3JAA6_9EURO</name>
<dbReference type="Proteomes" id="UP000308092">
    <property type="component" value="Unassembled WGS sequence"/>
</dbReference>
<dbReference type="OrthoDB" id="5552418at2759"/>
<feature type="region of interest" description="Disordered" evidence="1">
    <location>
        <begin position="1"/>
        <end position="35"/>
    </location>
</feature>
<evidence type="ECO:0000256" key="1">
    <source>
        <dbReference type="SAM" id="MobiDB-lite"/>
    </source>
</evidence>
<comment type="caution">
    <text evidence="3">The sequence shown here is derived from an EMBL/GenBank/DDBJ whole genome shotgun (WGS) entry which is preliminary data.</text>
</comment>
<feature type="compositionally biased region" description="Pro residues" evidence="1">
    <location>
        <begin position="171"/>
        <end position="188"/>
    </location>
</feature>
<organism evidence="3 4">
    <name type="scientific">Aspergillus tanneri</name>
    <dbReference type="NCBI Taxonomy" id="1220188"/>
    <lineage>
        <taxon>Eukaryota</taxon>
        <taxon>Fungi</taxon>
        <taxon>Dikarya</taxon>
        <taxon>Ascomycota</taxon>
        <taxon>Pezizomycotina</taxon>
        <taxon>Eurotiomycetes</taxon>
        <taxon>Eurotiomycetidae</taxon>
        <taxon>Eurotiales</taxon>
        <taxon>Aspergillaceae</taxon>
        <taxon>Aspergillus</taxon>
        <taxon>Aspergillus subgen. Circumdati</taxon>
    </lineage>
</organism>
<evidence type="ECO:0000313" key="5">
    <source>
        <dbReference type="Proteomes" id="UP000324241"/>
    </source>
</evidence>
<evidence type="ECO:0000313" key="4">
    <source>
        <dbReference type="Proteomes" id="UP000308092"/>
    </source>
</evidence>
<dbReference type="EMBL" id="SOSA01000364">
    <property type="protein sequence ID" value="THC92029.1"/>
    <property type="molecule type" value="Genomic_DNA"/>
</dbReference>
<proteinExistence type="predicted"/>
<dbReference type="STRING" id="1220188.A0A4S3JAA6"/>